<gene>
    <name evidence="2" type="ORF">B0H67DRAFT_239635</name>
</gene>
<sequence>MAAPFPLAMVVWPTVSKRTYAVRAEDYGRREPCGQVEAAARENQLILRTSGERECETKCVLGVSRAGLLVSHDFSHRELPPLIDFRHQTCDSVLFRCCDQK</sequence>
<accession>A0AA40AGJ3</accession>
<dbReference type="AlphaFoldDB" id="A0AA40AGJ3"/>
<dbReference type="EMBL" id="JAUKUA010000004">
    <property type="protein sequence ID" value="KAK0715394.1"/>
    <property type="molecule type" value="Genomic_DNA"/>
</dbReference>
<dbReference type="Proteomes" id="UP001172102">
    <property type="component" value="Unassembled WGS sequence"/>
</dbReference>
<dbReference type="InterPro" id="IPR013087">
    <property type="entry name" value="Znf_C2H2_type"/>
</dbReference>
<comment type="caution">
    <text evidence="2">The sequence shown here is derived from an EMBL/GenBank/DDBJ whole genome shotgun (WGS) entry which is preliminary data.</text>
</comment>
<dbReference type="PROSITE" id="PS00028">
    <property type="entry name" value="ZINC_FINGER_C2H2_1"/>
    <property type="match status" value="1"/>
</dbReference>
<proteinExistence type="predicted"/>
<reference evidence="2" key="1">
    <citation type="submission" date="2023-06" db="EMBL/GenBank/DDBJ databases">
        <title>Genome-scale phylogeny and comparative genomics of the fungal order Sordariales.</title>
        <authorList>
            <consortium name="Lawrence Berkeley National Laboratory"/>
            <person name="Hensen N."/>
            <person name="Bonometti L."/>
            <person name="Westerberg I."/>
            <person name="Brannstrom I.O."/>
            <person name="Guillou S."/>
            <person name="Cros-Aarteil S."/>
            <person name="Calhoun S."/>
            <person name="Haridas S."/>
            <person name="Kuo A."/>
            <person name="Mondo S."/>
            <person name="Pangilinan J."/>
            <person name="Riley R."/>
            <person name="Labutti K."/>
            <person name="Andreopoulos B."/>
            <person name="Lipzen A."/>
            <person name="Chen C."/>
            <person name="Yanf M."/>
            <person name="Daum C."/>
            <person name="Ng V."/>
            <person name="Clum A."/>
            <person name="Steindorff A."/>
            <person name="Ohm R."/>
            <person name="Martin F."/>
            <person name="Silar P."/>
            <person name="Natvig D."/>
            <person name="Lalanne C."/>
            <person name="Gautier V."/>
            <person name="Ament-Velasquez S.L."/>
            <person name="Kruys A."/>
            <person name="Hutchinson M.I."/>
            <person name="Powell A.J."/>
            <person name="Barry K."/>
            <person name="Miller A.N."/>
            <person name="Grigoriev I.V."/>
            <person name="Debuchy R."/>
            <person name="Gladieux P."/>
            <person name="Thoren M.H."/>
            <person name="Johannesson H."/>
        </authorList>
    </citation>
    <scope>NUCLEOTIDE SEQUENCE</scope>
    <source>
        <strain evidence="2">SMH4607-1</strain>
    </source>
</reference>
<keyword evidence="3" id="KW-1185">Reference proteome</keyword>
<protein>
    <recommendedName>
        <fullName evidence="1">C2H2-type domain-containing protein</fullName>
    </recommendedName>
</protein>
<feature type="domain" description="C2H2-type" evidence="1">
    <location>
        <begin position="55"/>
        <end position="76"/>
    </location>
</feature>
<organism evidence="2 3">
    <name type="scientific">Lasiosphaeris hirsuta</name>
    <dbReference type="NCBI Taxonomy" id="260670"/>
    <lineage>
        <taxon>Eukaryota</taxon>
        <taxon>Fungi</taxon>
        <taxon>Dikarya</taxon>
        <taxon>Ascomycota</taxon>
        <taxon>Pezizomycotina</taxon>
        <taxon>Sordariomycetes</taxon>
        <taxon>Sordariomycetidae</taxon>
        <taxon>Sordariales</taxon>
        <taxon>Lasiosphaeriaceae</taxon>
        <taxon>Lasiosphaeris</taxon>
    </lineage>
</organism>
<evidence type="ECO:0000313" key="3">
    <source>
        <dbReference type="Proteomes" id="UP001172102"/>
    </source>
</evidence>
<evidence type="ECO:0000259" key="1">
    <source>
        <dbReference type="PROSITE" id="PS00028"/>
    </source>
</evidence>
<name>A0AA40AGJ3_9PEZI</name>
<evidence type="ECO:0000313" key="2">
    <source>
        <dbReference type="EMBL" id="KAK0715394.1"/>
    </source>
</evidence>